<keyword evidence="1" id="KW-0175">Coiled coil</keyword>
<evidence type="ECO:0000313" key="2">
    <source>
        <dbReference type="EMBL" id="EFM12603.1"/>
    </source>
</evidence>
<dbReference type="Proteomes" id="UP000005387">
    <property type="component" value="Unassembled WGS sequence"/>
</dbReference>
<gene>
    <name evidence="2" type="ORF">PaecuDRAFT_0114</name>
</gene>
<evidence type="ECO:0000313" key="3">
    <source>
        <dbReference type="Proteomes" id="UP000005387"/>
    </source>
</evidence>
<dbReference type="EMBL" id="AEDD01000001">
    <property type="protein sequence ID" value="EFM12603.1"/>
    <property type="molecule type" value="Genomic_DNA"/>
</dbReference>
<organism evidence="2 3">
    <name type="scientific">Paenibacillus curdlanolyticus YK9</name>
    <dbReference type="NCBI Taxonomy" id="717606"/>
    <lineage>
        <taxon>Bacteria</taxon>
        <taxon>Bacillati</taxon>
        <taxon>Bacillota</taxon>
        <taxon>Bacilli</taxon>
        <taxon>Bacillales</taxon>
        <taxon>Paenibacillaceae</taxon>
        <taxon>Paenibacillus</taxon>
    </lineage>
</organism>
<dbReference type="STRING" id="717606.PaecuDRAFT_0114"/>
<reference evidence="2 3" key="1">
    <citation type="submission" date="2010-07" db="EMBL/GenBank/DDBJ databases">
        <title>The draft genome of Paenibacillus curdlanolyticus YK9.</title>
        <authorList>
            <consortium name="US DOE Joint Genome Institute (JGI-PGF)"/>
            <person name="Lucas S."/>
            <person name="Copeland A."/>
            <person name="Lapidus A."/>
            <person name="Cheng J.-F."/>
            <person name="Bruce D."/>
            <person name="Goodwin L."/>
            <person name="Pitluck S."/>
            <person name="Land M.L."/>
            <person name="Hauser L."/>
            <person name="Chang Y.-J."/>
            <person name="Jeffries C."/>
            <person name="Anderson I.J."/>
            <person name="Johnson E."/>
            <person name="Loganathan U."/>
            <person name="Mulhopadhyay B."/>
            <person name="Kyrpides N."/>
            <person name="Woyke T.J."/>
        </authorList>
    </citation>
    <scope>NUCLEOTIDE SEQUENCE [LARGE SCALE GENOMIC DNA]</scope>
    <source>
        <strain evidence="2 3">YK9</strain>
    </source>
</reference>
<dbReference type="AlphaFoldDB" id="E0I4S2"/>
<evidence type="ECO:0000256" key="1">
    <source>
        <dbReference type="SAM" id="Coils"/>
    </source>
</evidence>
<protein>
    <submittedName>
        <fullName evidence="2">Uncharacterized protein</fullName>
    </submittedName>
</protein>
<feature type="coiled-coil region" evidence="1">
    <location>
        <begin position="140"/>
        <end position="192"/>
    </location>
</feature>
<name>E0I4S2_9BACL</name>
<sequence>MLAINSTFRKDLLESMNGDFLSSDDFTLNAFFTESGKRPKIEIVYSHDDTKFLTAEVYSNYVTVEMSPGRMLEIENDRLGKADELFDHILTWVEYIEAELKALPIVRAFNEHRDYIDTQIDVINELVKGFSNEKFSVDEAAELEGRISALEARFAKKLSEDIADKEKLEDEIKKLNKDIKFLKVQINNLTKGGWFKSFTVRTIGWMARNPKTMKALGGTILDVLPGEMKNSLPFELIASADEDQSTEQ</sequence>
<accession>E0I4S2</accession>
<proteinExistence type="predicted"/>
<keyword evidence="3" id="KW-1185">Reference proteome</keyword>